<dbReference type="InterPro" id="IPR050697">
    <property type="entry name" value="Adenylyl/Guanylyl_Cyclase_3/4"/>
</dbReference>
<dbReference type="PROSITE" id="PS50885">
    <property type="entry name" value="HAMP"/>
    <property type="match status" value="1"/>
</dbReference>
<dbReference type="SUPFAM" id="SSF55073">
    <property type="entry name" value="Nucleotide cyclase"/>
    <property type="match status" value="1"/>
</dbReference>
<dbReference type="InterPro" id="IPR001054">
    <property type="entry name" value="A/G_cyclase"/>
</dbReference>
<feature type="transmembrane region" description="Helical" evidence="1">
    <location>
        <begin position="330"/>
        <end position="352"/>
    </location>
</feature>
<dbReference type="RefSeq" id="WP_114097633.1">
    <property type="nucleotide sequence ID" value="NZ_JPWI01000004.1"/>
</dbReference>
<comment type="caution">
    <text evidence="4">The sequence shown here is derived from an EMBL/GenBank/DDBJ whole genome shotgun (WGS) entry which is preliminary data.</text>
</comment>
<feature type="domain" description="HAMP" evidence="3">
    <location>
        <begin position="350"/>
        <end position="404"/>
    </location>
</feature>
<dbReference type="InterPro" id="IPR003660">
    <property type="entry name" value="HAMP_dom"/>
</dbReference>
<feature type="domain" description="Guanylate cyclase" evidence="2">
    <location>
        <begin position="439"/>
        <end position="566"/>
    </location>
</feature>
<dbReference type="PANTHER" id="PTHR43081">
    <property type="entry name" value="ADENYLATE CYCLASE, TERMINAL-DIFFERENTIATION SPECIFIC-RELATED"/>
    <property type="match status" value="1"/>
</dbReference>
<name>A0A367WZ41_9PROT</name>
<dbReference type="Gene3D" id="3.30.70.1230">
    <property type="entry name" value="Nucleotide cyclase"/>
    <property type="match status" value="1"/>
</dbReference>
<dbReference type="Proteomes" id="UP000252255">
    <property type="component" value="Unassembled WGS sequence"/>
</dbReference>
<reference evidence="4 5" key="1">
    <citation type="submission" date="2014-07" db="EMBL/GenBank/DDBJ databases">
        <title>Draft genome sequence of Thalassospira profundimaris PR54-5.</title>
        <authorList>
            <person name="Lai Q."/>
            <person name="Shao Z."/>
        </authorList>
    </citation>
    <scope>NUCLEOTIDE SEQUENCE [LARGE SCALE GENOMIC DNA]</scope>
    <source>
        <strain evidence="4 5">PR54-5</strain>
    </source>
</reference>
<gene>
    <name evidence="4" type="ORF">TH30_08695</name>
</gene>
<sequence length="619" mass="67544">MAKRHGRLSIFAVLLSGLLLSSVTGVGLSLYFGLQTALQNTRDLWITMTSADIADAERIIHDRLAQTARRNVWIATKVAEGAIDPLSPAFWSSQAASLIATEKAIAAIGITTPDGSFIGYDQHNQKVVKEKADLYDMMITSQLLKMGPAQSQTLFPYWQSLIGEAVLGEAIPLFQDGQYLGALIQYLTLPGLSRDLPMQQKDDGRTAFITVADHIIAHPGLSNWQKVNMRTEKSGFIPKSIEEATSVLPRMDQIGDPILSQRARWEPVELGDSLSYALDQRIDASQVVINGEYQIIVTRNDSDGSTNPITFGIHFAPSVFEAEGQRINRLFLIGAVVLLGSVIIAWVIAHLFSRPLKRFSMATRQFEDGDLKALPQLPDSIISEFNDAATSFNHMVHTLHDRARIERIFGKFVPPAIAQTLLTSQSDTGTVPSRKCVATTLFVDLQGFTTMSEKADPQDVVDILNAYFADATAIIEARHGIITQFQGDAILAVYNAVGEQPDHADAALETAIELQKLVHSKQFKGTTLRCRCGVNTGELVAGSIGAPDRLSFTVNGDSVNSAARLEAMNKELGTRILLGETTRNQLSDPSRVTLAKEVLLRGRSETTAVYTIAIDGIDA</sequence>
<dbReference type="Pfam" id="PF00672">
    <property type="entry name" value="HAMP"/>
    <property type="match status" value="1"/>
</dbReference>
<keyword evidence="1" id="KW-0472">Membrane</keyword>
<evidence type="ECO:0000259" key="3">
    <source>
        <dbReference type="PROSITE" id="PS50885"/>
    </source>
</evidence>
<dbReference type="PANTHER" id="PTHR43081:SF1">
    <property type="entry name" value="ADENYLATE CYCLASE, TERMINAL-DIFFERENTIATION SPECIFIC"/>
    <property type="match status" value="1"/>
</dbReference>
<evidence type="ECO:0008006" key="6">
    <source>
        <dbReference type="Google" id="ProtNLM"/>
    </source>
</evidence>
<evidence type="ECO:0000259" key="2">
    <source>
        <dbReference type="PROSITE" id="PS50125"/>
    </source>
</evidence>
<protein>
    <recommendedName>
        <fullName evidence="6">Guanylate cyclase</fullName>
    </recommendedName>
</protein>
<dbReference type="GO" id="GO:0016020">
    <property type="term" value="C:membrane"/>
    <property type="evidence" value="ECO:0007669"/>
    <property type="project" value="InterPro"/>
</dbReference>
<dbReference type="GO" id="GO:0035556">
    <property type="term" value="P:intracellular signal transduction"/>
    <property type="evidence" value="ECO:0007669"/>
    <property type="project" value="InterPro"/>
</dbReference>
<dbReference type="OrthoDB" id="9762462at2"/>
<dbReference type="Gene3D" id="6.10.340.10">
    <property type="match status" value="1"/>
</dbReference>
<keyword evidence="1" id="KW-1133">Transmembrane helix</keyword>
<dbReference type="Pfam" id="PF00211">
    <property type="entry name" value="Guanylate_cyc"/>
    <property type="match status" value="1"/>
</dbReference>
<evidence type="ECO:0000313" key="5">
    <source>
        <dbReference type="Proteomes" id="UP000252255"/>
    </source>
</evidence>
<dbReference type="CDD" id="cd06225">
    <property type="entry name" value="HAMP"/>
    <property type="match status" value="1"/>
</dbReference>
<dbReference type="EMBL" id="JPWI01000004">
    <property type="protein sequence ID" value="RCK46658.1"/>
    <property type="molecule type" value="Genomic_DNA"/>
</dbReference>
<dbReference type="CDD" id="cd07302">
    <property type="entry name" value="CHD"/>
    <property type="match status" value="1"/>
</dbReference>
<dbReference type="GO" id="GO:0009190">
    <property type="term" value="P:cyclic nucleotide biosynthetic process"/>
    <property type="evidence" value="ECO:0007669"/>
    <property type="project" value="InterPro"/>
</dbReference>
<accession>A0A367WZ41</accession>
<dbReference type="PROSITE" id="PS50125">
    <property type="entry name" value="GUANYLATE_CYCLASE_2"/>
    <property type="match status" value="1"/>
</dbReference>
<dbReference type="GO" id="GO:0004016">
    <property type="term" value="F:adenylate cyclase activity"/>
    <property type="evidence" value="ECO:0007669"/>
    <property type="project" value="UniProtKB-ARBA"/>
</dbReference>
<dbReference type="SMART" id="SM00044">
    <property type="entry name" value="CYCc"/>
    <property type="match status" value="1"/>
</dbReference>
<dbReference type="SMART" id="SM00304">
    <property type="entry name" value="HAMP"/>
    <property type="match status" value="1"/>
</dbReference>
<proteinExistence type="predicted"/>
<keyword evidence="1" id="KW-0812">Transmembrane</keyword>
<evidence type="ECO:0000256" key="1">
    <source>
        <dbReference type="SAM" id="Phobius"/>
    </source>
</evidence>
<organism evidence="4 5">
    <name type="scientific">Thalassospira profundimaris</name>
    <dbReference type="NCBI Taxonomy" id="502049"/>
    <lineage>
        <taxon>Bacteria</taxon>
        <taxon>Pseudomonadati</taxon>
        <taxon>Pseudomonadota</taxon>
        <taxon>Alphaproteobacteria</taxon>
        <taxon>Rhodospirillales</taxon>
        <taxon>Thalassospiraceae</taxon>
        <taxon>Thalassospira</taxon>
    </lineage>
</organism>
<dbReference type="InterPro" id="IPR029787">
    <property type="entry name" value="Nucleotide_cyclase"/>
</dbReference>
<evidence type="ECO:0000313" key="4">
    <source>
        <dbReference type="EMBL" id="RCK46658.1"/>
    </source>
</evidence>
<dbReference type="AlphaFoldDB" id="A0A367WZ41"/>